<reference evidence="11" key="1">
    <citation type="submission" date="2022-06" db="EMBL/GenBank/DDBJ databases">
        <title>Alkalimarinus sp. nov., isolated from gut of a Alitta virens.</title>
        <authorList>
            <person name="Yang A.I."/>
            <person name="Shin N.-R."/>
        </authorList>
    </citation>
    <scope>NUCLEOTIDE SEQUENCE</scope>
    <source>
        <strain evidence="11">A2M4</strain>
    </source>
</reference>
<keyword evidence="3" id="KW-0548">Nucleotidyltransferase</keyword>
<evidence type="ECO:0000256" key="4">
    <source>
        <dbReference type="ARBA" id="ARBA00022723"/>
    </source>
</evidence>
<gene>
    <name evidence="11" type="ORF">NKI27_00295</name>
</gene>
<dbReference type="CDD" id="cd03487">
    <property type="entry name" value="RT_Bac_retron_II"/>
    <property type="match status" value="1"/>
</dbReference>
<sequence length="440" mass="50185">MSYRRWVAQCLAGAFKAGDLTDAQLNSRGAKTLGESPQWLAVLAKDTVKQFKHAWQSSHLAQVTLFILQHSEFKLASCFPQSKLIIRYVYLWPANIPPSDSTIMQLGLPIIPTEGELIRWLNLSSNDFLWLQNVFRTRPQSQTKMNHYCYTWISKKQGQYRLIEAPKECLKRVQKRIYQEILKPLPQSGYVHGFVPGRSIVSHAQLHVGQALILKFDLQDFFPSIHYRKVYAQFSGLGYSHEVARSLAALCTHQTPRDIVKQPSPKCVDADLNLYNQRHLPQGAPTSPMLANLAARHLDKRLGSLAHKLGYRYSRYADDMVISGPRLSANAIGRFQDKVGAIVLEEGFALNTRKNRAIKHSQRQQVTHIVVNKKTNIKREEFDAFKALLFNCARFGPASQNKDGITHFKAHIKGKIAHYHGINPQKTLKLKRLFSLIEWP</sequence>
<comment type="catalytic activity">
    <reaction evidence="9">
        <text>DNA(n) + a 2'-deoxyribonucleoside 5'-triphosphate = DNA(n+1) + diphosphate</text>
        <dbReference type="Rhea" id="RHEA:22508"/>
        <dbReference type="Rhea" id="RHEA-COMP:17339"/>
        <dbReference type="Rhea" id="RHEA-COMP:17340"/>
        <dbReference type="ChEBI" id="CHEBI:33019"/>
        <dbReference type="ChEBI" id="CHEBI:61560"/>
        <dbReference type="ChEBI" id="CHEBI:173112"/>
        <dbReference type="EC" id="2.7.7.49"/>
    </reaction>
</comment>
<evidence type="ECO:0000259" key="10">
    <source>
        <dbReference type="PROSITE" id="PS50878"/>
    </source>
</evidence>
<dbReference type="Proteomes" id="UP001163739">
    <property type="component" value="Chromosome"/>
</dbReference>
<dbReference type="EMBL" id="CP100390">
    <property type="protein sequence ID" value="UZE96220.1"/>
    <property type="molecule type" value="Genomic_DNA"/>
</dbReference>
<organism evidence="11 12">
    <name type="scientific">Alkalimarinus alittae</name>
    <dbReference type="NCBI Taxonomy" id="2961619"/>
    <lineage>
        <taxon>Bacteria</taxon>
        <taxon>Pseudomonadati</taxon>
        <taxon>Pseudomonadota</taxon>
        <taxon>Gammaproteobacteria</taxon>
        <taxon>Alteromonadales</taxon>
        <taxon>Alteromonadaceae</taxon>
        <taxon>Alkalimarinus</taxon>
    </lineage>
</organism>
<evidence type="ECO:0000256" key="9">
    <source>
        <dbReference type="ARBA" id="ARBA00048173"/>
    </source>
</evidence>
<dbReference type="InterPro" id="IPR043502">
    <property type="entry name" value="DNA/RNA_pol_sf"/>
</dbReference>
<dbReference type="InterPro" id="IPR000477">
    <property type="entry name" value="RT_dom"/>
</dbReference>
<keyword evidence="4" id="KW-0479">Metal-binding</keyword>
<dbReference type="GO" id="GO:0003964">
    <property type="term" value="F:RNA-directed DNA polymerase activity"/>
    <property type="evidence" value="ECO:0007669"/>
    <property type="project" value="UniProtKB-KW"/>
</dbReference>
<dbReference type="RefSeq" id="WP_265047704.1">
    <property type="nucleotide sequence ID" value="NZ_CP100390.1"/>
</dbReference>
<name>A0ABY6N2F6_9ALTE</name>
<dbReference type="PANTHER" id="PTHR34047">
    <property type="entry name" value="NUCLEAR INTRON MATURASE 1, MITOCHONDRIAL-RELATED"/>
    <property type="match status" value="1"/>
</dbReference>
<evidence type="ECO:0000256" key="2">
    <source>
        <dbReference type="ARBA" id="ARBA00022679"/>
    </source>
</evidence>
<evidence type="ECO:0000256" key="7">
    <source>
        <dbReference type="ARBA" id="ARBA00023118"/>
    </source>
</evidence>
<keyword evidence="2" id="KW-0808">Transferase</keyword>
<evidence type="ECO:0000313" key="11">
    <source>
        <dbReference type="EMBL" id="UZE96220.1"/>
    </source>
</evidence>
<evidence type="ECO:0000256" key="8">
    <source>
        <dbReference type="ARBA" id="ARBA00034120"/>
    </source>
</evidence>
<dbReference type="InterPro" id="IPR000123">
    <property type="entry name" value="Reverse_transcriptase_msDNA"/>
</dbReference>
<dbReference type="PROSITE" id="PS50878">
    <property type="entry name" value="RT_POL"/>
    <property type="match status" value="1"/>
</dbReference>
<dbReference type="PRINTS" id="PR00866">
    <property type="entry name" value="RNADNAPOLMS"/>
</dbReference>
<evidence type="ECO:0000256" key="6">
    <source>
        <dbReference type="ARBA" id="ARBA00022918"/>
    </source>
</evidence>
<dbReference type="InterPro" id="IPR051083">
    <property type="entry name" value="GrpII_Intron_Splice-Mob/Def"/>
</dbReference>
<dbReference type="Pfam" id="PF00078">
    <property type="entry name" value="RVT_1"/>
    <property type="match status" value="1"/>
</dbReference>
<feature type="domain" description="Reverse transcriptase" evidence="10">
    <location>
        <begin position="134"/>
        <end position="371"/>
    </location>
</feature>
<evidence type="ECO:0000256" key="1">
    <source>
        <dbReference type="ARBA" id="ARBA00012493"/>
    </source>
</evidence>
<keyword evidence="12" id="KW-1185">Reference proteome</keyword>
<dbReference type="EC" id="2.7.7.49" evidence="1"/>
<evidence type="ECO:0000256" key="3">
    <source>
        <dbReference type="ARBA" id="ARBA00022695"/>
    </source>
</evidence>
<keyword evidence="5" id="KW-0460">Magnesium</keyword>
<keyword evidence="7" id="KW-0051">Antiviral defense</keyword>
<accession>A0ABY6N2F6</accession>
<protein>
    <recommendedName>
        <fullName evidence="1">RNA-directed DNA polymerase</fullName>
        <ecNumber evidence="1">2.7.7.49</ecNumber>
    </recommendedName>
</protein>
<evidence type="ECO:0000313" key="12">
    <source>
        <dbReference type="Proteomes" id="UP001163739"/>
    </source>
</evidence>
<dbReference type="PANTHER" id="PTHR34047:SF7">
    <property type="entry name" value="RNA-DIRECTED DNA POLYMERASE"/>
    <property type="match status" value="1"/>
</dbReference>
<comment type="similarity">
    <text evidence="8">Belongs to the bacterial reverse transcriptase family.</text>
</comment>
<dbReference type="SUPFAM" id="SSF56672">
    <property type="entry name" value="DNA/RNA polymerases"/>
    <property type="match status" value="1"/>
</dbReference>
<proteinExistence type="inferred from homology"/>
<evidence type="ECO:0000256" key="5">
    <source>
        <dbReference type="ARBA" id="ARBA00022842"/>
    </source>
</evidence>
<keyword evidence="6 11" id="KW-0695">RNA-directed DNA polymerase</keyword>